<dbReference type="PATRIC" id="fig|1423804.4.peg.3377"/>
<name>A0A0R2FME6_9LACO</name>
<organism evidence="1 2">
    <name type="scientific">Secundilactobacillus similis DSM 23365 = JCM 2765</name>
    <dbReference type="NCBI Taxonomy" id="1423804"/>
    <lineage>
        <taxon>Bacteria</taxon>
        <taxon>Bacillati</taxon>
        <taxon>Bacillota</taxon>
        <taxon>Bacilli</taxon>
        <taxon>Lactobacillales</taxon>
        <taxon>Lactobacillaceae</taxon>
        <taxon>Secundilactobacillus</taxon>
    </lineage>
</organism>
<evidence type="ECO:0008006" key="3">
    <source>
        <dbReference type="Google" id="ProtNLM"/>
    </source>
</evidence>
<evidence type="ECO:0000313" key="1">
    <source>
        <dbReference type="EMBL" id="KRN26074.1"/>
    </source>
</evidence>
<dbReference type="AlphaFoldDB" id="A0A0R2FME6"/>
<evidence type="ECO:0000313" key="2">
    <source>
        <dbReference type="Proteomes" id="UP000051442"/>
    </source>
</evidence>
<dbReference type="OrthoDB" id="2247035at2"/>
<comment type="caution">
    <text evidence="1">The sequence shown here is derived from an EMBL/GenBank/DDBJ whole genome shotgun (WGS) entry which is preliminary data.</text>
</comment>
<sequence length="75" mass="8541">MAEEHKIGDYVKGKKFGSFEHDFEGEIEKVYENSVLIHILSFDPEDRILVGELNNRAIVRKDDAQPAKPAKVKAE</sequence>
<accession>A0A0R2FME6</accession>
<proteinExistence type="predicted"/>
<dbReference type="STRING" id="1423804.FD14_GL003143"/>
<dbReference type="EMBL" id="AYZM01000046">
    <property type="protein sequence ID" value="KRN26074.1"/>
    <property type="molecule type" value="Genomic_DNA"/>
</dbReference>
<dbReference type="RefSeq" id="WP_054734769.1">
    <property type="nucleotide sequence ID" value="NZ_AYZM01000046.1"/>
</dbReference>
<protein>
    <recommendedName>
        <fullName evidence="3">DUF2187 domain-containing protein</fullName>
    </recommendedName>
</protein>
<dbReference type="Proteomes" id="UP000051442">
    <property type="component" value="Unassembled WGS sequence"/>
</dbReference>
<reference evidence="1 2" key="1">
    <citation type="journal article" date="2015" name="Genome Announc.">
        <title>Expanding the biotechnology potential of lactobacilli through comparative genomics of 213 strains and associated genera.</title>
        <authorList>
            <person name="Sun Z."/>
            <person name="Harris H.M."/>
            <person name="McCann A."/>
            <person name="Guo C."/>
            <person name="Argimon S."/>
            <person name="Zhang W."/>
            <person name="Yang X."/>
            <person name="Jeffery I.B."/>
            <person name="Cooney J.C."/>
            <person name="Kagawa T.F."/>
            <person name="Liu W."/>
            <person name="Song Y."/>
            <person name="Salvetti E."/>
            <person name="Wrobel A."/>
            <person name="Rasinkangas P."/>
            <person name="Parkhill J."/>
            <person name="Rea M.C."/>
            <person name="O'Sullivan O."/>
            <person name="Ritari J."/>
            <person name="Douillard F.P."/>
            <person name="Paul Ross R."/>
            <person name="Yang R."/>
            <person name="Briner A.E."/>
            <person name="Felis G.E."/>
            <person name="de Vos W.M."/>
            <person name="Barrangou R."/>
            <person name="Klaenhammer T.R."/>
            <person name="Caufield P.W."/>
            <person name="Cui Y."/>
            <person name="Zhang H."/>
            <person name="O'Toole P.W."/>
        </authorList>
    </citation>
    <scope>NUCLEOTIDE SEQUENCE [LARGE SCALE GENOMIC DNA]</scope>
    <source>
        <strain evidence="1 2">DSM 23365</strain>
    </source>
</reference>
<keyword evidence="2" id="KW-1185">Reference proteome</keyword>
<gene>
    <name evidence="1" type="ORF">FD14_GL003143</name>
</gene>